<gene>
    <name evidence="2" type="ORF">P8A18_15415</name>
</gene>
<organism evidence="2 3">
    <name type="scientific">Streptomyces castrisilvae</name>
    <dbReference type="NCBI Taxonomy" id="3033811"/>
    <lineage>
        <taxon>Bacteria</taxon>
        <taxon>Bacillati</taxon>
        <taxon>Actinomycetota</taxon>
        <taxon>Actinomycetes</taxon>
        <taxon>Kitasatosporales</taxon>
        <taxon>Streptomycetaceae</taxon>
        <taxon>Streptomyces</taxon>
    </lineage>
</organism>
<accession>A0ABY9HKS6</accession>
<dbReference type="InterPro" id="IPR000792">
    <property type="entry name" value="Tscrpt_reg_LuxR_C"/>
</dbReference>
<feature type="domain" description="HTH luxR-type" evidence="1">
    <location>
        <begin position="251"/>
        <end position="316"/>
    </location>
</feature>
<sequence length="322" mass="34797">MTGPAPHPHGERELCEPGLTLYAEALTAGRIARSALGQAPCLVGLALLLPDPRDAAWLRPVPPSAALARLLDPLSREIDARLRLATALTRSLMPLAATAGDDPSRSITVLEGRDRIRAALRNASRSAREEVLTAQPGGNRMAANMRQGLANAEYVIAAGGRLRHLYQHPARYSPRLREYLTEIPSGRLQIRTMEQSVGRLLIFDRETAYIPADPDSSTALEIRHPALVRYLADVYETLWAGATPFTESLPTAVPGAPATAVQLSIARLLVEGYADQAVAEKLGISVRTCRAHISRLMRTLGATSRTHLGALLVRSDLAEPAR</sequence>
<dbReference type="Proteomes" id="UP001239522">
    <property type="component" value="Chromosome"/>
</dbReference>
<dbReference type="RefSeq" id="WP_306055148.1">
    <property type="nucleotide sequence ID" value="NZ_CP120997.1"/>
</dbReference>
<dbReference type="EMBL" id="CP120997">
    <property type="protein sequence ID" value="WLQ34739.1"/>
    <property type="molecule type" value="Genomic_DNA"/>
</dbReference>
<dbReference type="PANTHER" id="PTHR34293">
    <property type="entry name" value="HTH-TYPE TRANSCRIPTIONAL REGULATOR TRMBL2"/>
    <property type="match status" value="1"/>
</dbReference>
<proteinExistence type="predicted"/>
<dbReference type="Gene3D" id="1.10.10.10">
    <property type="entry name" value="Winged helix-like DNA-binding domain superfamily/Winged helix DNA-binding domain"/>
    <property type="match status" value="1"/>
</dbReference>
<dbReference type="SUPFAM" id="SSF46894">
    <property type="entry name" value="C-terminal effector domain of the bipartite response regulators"/>
    <property type="match status" value="1"/>
</dbReference>
<dbReference type="InterPro" id="IPR036388">
    <property type="entry name" value="WH-like_DNA-bd_sf"/>
</dbReference>
<dbReference type="InterPro" id="IPR051797">
    <property type="entry name" value="TrmB-like"/>
</dbReference>
<evidence type="ECO:0000313" key="2">
    <source>
        <dbReference type="EMBL" id="WLQ34739.1"/>
    </source>
</evidence>
<dbReference type="Pfam" id="PF00196">
    <property type="entry name" value="GerE"/>
    <property type="match status" value="1"/>
</dbReference>
<dbReference type="InterPro" id="IPR016032">
    <property type="entry name" value="Sig_transdc_resp-reg_C-effctor"/>
</dbReference>
<reference evidence="2 3" key="1">
    <citation type="submission" date="2023-03" db="EMBL/GenBank/DDBJ databases">
        <title>Isolation and description of six Streptomyces strains from soil environments, able to metabolize different microbial glucans.</title>
        <authorList>
            <person name="Widen T."/>
            <person name="Larsbrink J."/>
        </authorList>
    </citation>
    <scope>NUCLEOTIDE SEQUENCE [LARGE SCALE GENOMIC DNA]</scope>
    <source>
        <strain evidence="2 3">Mut1</strain>
    </source>
</reference>
<dbReference type="CDD" id="cd06170">
    <property type="entry name" value="LuxR_C_like"/>
    <property type="match status" value="1"/>
</dbReference>
<protein>
    <submittedName>
        <fullName evidence="2">Helix-turn-helix transcriptional regulator</fullName>
    </submittedName>
</protein>
<name>A0ABY9HKS6_9ACTN</name>
<evidence type="ECO:0000313" key="3">
    <source>
        <dbReference type="Proteomes" id="UP001239522"/>
    </source>
</evidence>
<evidence type="ECO:0000259" key="1">
    <source>
        <dbReference type="PROSITE" id="PS50043"/>
    </source>
</evidence>
<keyword evidence="3" id="KW-1185">Reference proteome</keyword>
<dbReference type="PROSITE" id="PS50043">
    <property type="entry name" value="HTH_LUXR_2"/>
    <property type="match status" value="1"/>
</dbReference>
<dbReference type="SMART" id="SM00421">
    <property type="entry name" value="HTH_LUXR"/>
    <property type="match status" value="1"/>
</dbReference>
<dbReference type="PRINTS" id="PR00038">
    <property type="entry name" value="HTHLUXR"/>
</dbReference>
<dbReference type="PANTHER" id="PTHR34293:SF1">
    <property type="entry name" value="HTH-TYPE TRANSCRIPTIONAL REGULATOR TRMBL2"/>
    <property type="match status" value="1"/>
</dbReference>